<dbReference type="AlphaFoldDB" id="A0A336LPG1"/>
<protein>
    <submittedName>
        <fullName evidence="1">CSON015326 protein</fullName>
    </submittedName>
</protein>
<sequence length="66" mass="7526">MNTMLRSFNERVGKISLSKAPILKSVHQTYCASHLHKLLTIISKVNELQNLGYLLLQLVFQSHFGD</sequence>
<gene>
    <name evidence="1" type="primary">CSON015326</name>
</gene>
<dbReference type="VEuPathDB" id="VectorBase:CSON015326"/>
<reference evidence="1" key="1">
    <citation type="submission" date="2018-07" db="EMBL/GenBank/DDBJ databases">
        <authorList>
            <person name="Quirk P.G."/>
            <person name="Krulwich T.A."/>
        </authorList>
    </citation>
    <scope>NUCLEOTIDE SEQUENCE</scope>
</reference>
<organism evidence="1">
    <name type="scientific">Culicoides sonorensis</name>
    <name type="common">Biting midge</name>
    <dbReference type="NCBI Taxonomy" id="179676"/>
    <lineage>
        <taxon>Eukaryota</taxon>
        <taxon>Metazoa</taxon>
        <taxon>Ecdysozoa</taxon>
        <taxon>Arthropoda</taxon>
        <taxon>Hexapoda</taxon>
        <taxon>Insecta</taxon>
        <taxon>Pterygota</taxon>
        <taxon>Neoptera</taxon>
        <taxon>Endopterygota</taxon>
        <taxon>Diptera</taxon>
        <taxon>Nematocera</taxon>
        <taxon>Chironomoidea</taxon>
        <taxon>Ceratopogonidae</taxon>
        <taxon>Ceratopogoninae</taxon>
        <taxon>Culicoides</taxon>
        <taxon>Monoculicoides</taxon>
    </lineage>
</organism>
<evidence type="ECO:0000313" key="1">
    <source>
        <dbReference type="EMBL" id="SSX19685.1"/>
    </source>
</evidence>
<accession>A0A336LPG1</accession>
<dbReference type="EMBL" id="UFQT01000095">
    <property type="protein sequence ID" value="SSX19685.1"/>
    <property type="molecule type" value="Genomic_DNA"/>
</dbReference>
<proteinExistence type="predicted"/>
<name>A0A336LPG1_CULSO</name>